<feature type="compositionally biased region" description="Low complexity" evidence="1">
    <location>
        <begin position="17"/>
        <end position="27"/>
    </location>
</feature>
<feature type="non-terminal residue" evidence="2">
    <location>
        <position position="1"/>
    </location>
</feature>
<dbReference type="AlphaFoldDB" id="A0A6J4S318"/>
<feature type="compositionally biased region" description="Basic and acidic residues" evidence="1">
    <location>
        <begin position="49"/>
        <end position="69"/>
    </location>
</feature>
<feature type="region of interest" description="Disordered" evidence="1">
    <location>
        <begin position="1"/>
        <end position="160"/>
    </location>
</feature>
<accession>A0A6J4S318</accession>
<dbReference type="EMBL" id="CADCVO010000212">
    <property type="protein sequence ID" value="CAA9484051.1"/>
    <property type="molecule type" value="Genomic_DNA"/>
</dbReference>
<feature type="non-terminal residue" evidence="2">
    <location>
        <position position="160"/>
    </location>
</feature>
<sequence>ATRTPPLPRVRRRPLHGPRGTEAPGLVRRPRARRGLRLHGVARAAARAPQRDRRGRDGDRGRRDARPGRPDAAGGRGPHRHDAHRRPDGPLLQRLLELRRRLRVQPRAHRRSPRAGGRRPRRAVRGRRPRPARHGLGLGAGRARRRRRGLGRDRPARRER</sequence>
<protein>
    <submittedName>
        <fullName evidence="2">Membrane protein 2, distant similarity to thiosulphate:quinone oxidoreductase DoxD</fullName>
    </submittedName>
</protein>
<evidence type="ECO:0000256" key="1">
    <source>
        <dbReference type="SAM" id="MobiDB-lite"/>
    </source>
</evidence>
<evidence type="ECO:0000313" key="2">
    <source>
        <dbReference type="EMBL" id="CAA9484051.1"/>
    </source>
</evidence>
<feature type="compositionally biased region" description="Basic residues" evidence="1">
    <location>
        <begin position="100"/>
        <end position="133"/>
    </location>
</feature>
<feature type="compositionally biased region" description="Basic and acidic residues" evidence="1">
    <location>
        <begin position="150"/>
        <end position="160"/>
    </location>
</feature>
<reference evidence="2" key="1">
    <citation type="submission" date="2020-02" db="EMBL/GenBank/DDBJ databases">
        <authorList>
            <person name="Meier V. D."/>
        </authorList>
    </citation>
    <scope>NUCLEOTIDE SEQUENCE</scope>
    <source>
        <strain evidence="2">AVDCRST_MAG13</strain>
    </source>
</reference>
<feature type="compositionally biased region" description="Basic residues" evidence="1">
    <location>
        <begin position="28"/>
        <end position="37"/>
    </location>
</feature>
<organism evidence="2">
    <name type="scientific">uncultured Solirubrobacteraceae bacterium</name>
    <dbReference type="NCBI Taxonomy" id="1162706"/>
    <lineage>
        <taxon>Bacteria</taxon>
        <taxon>Bacillati</taxon>
        <taxon>Actinomycetota</taxon>
        <taxon>Thermoleophilia</taxon>
        <taxon>Solirubrobacterales</taxon>
        <taxon>Solirubrobacteraceae</taxon>
        <taxon>environmental samples</taxon>
    </lineage>
</organism>
<feature type="compositionally biased region" description="Low complexity" evidence="1">
    <location>
        <begin position="38"/>
        <end position="48"/>
    </location>
</feature>
<gene>
    <name evidence="2" type="ORF">AVDCRST_MAG13-1342</name>
</gene>
<proteinExistence type="predicted"/>
<name>A0A6J4S318_9ACTN</name>